<accession>A0AA51RRP3</accession>
<evidence type="ECO:0000313" key="1">
    <source>
        <dbReference type="EMBL" id="WMS86356.1"/>
    </source>
</evidence>
<keyword evidence="2" id="KW-1185">Reference proteome</keyword>
<gene>
    <name evidence="1" type="ORF">Q9312_14120</name>
</gene>
<sequence>MSNVVSLSVTKRKKLKAKKRQGKTLCANNLHQWVVDKTSEFDSQQGRLVTRYQCKHCGKTKVKGEGKS</sequence>
<organism evidence="1 2">
    <name type="scientific">Pleionea litopenaei</name>
    <dbReference type="NCBI Taxonomy" id="3070815"/>
    <lineage>
        <taxon>Bacteria</taxon>
        <taxon>Pseudomonadati</taxon>
        <taxon>Pseudomonadota</taxon>
        <taxon>Gammaproteobacteria</taxon>
        <taxon>Oceanospirillales</taxon>
        <taxon>Pleioneaceae</taxon>
        <taxon>Pleionea</taxon>
    </lineage>
</organism>
<name>A0AA51RRP3_9GAMM</name>
<dbReference type="AlphaFoldDB" id="A0AA51RRP3"/>
<dbReference type="Proteomes" id="UP001239782">
    <property type="component" value="Chromosome"/>
</dbReference>
<evidence type="ECO:0000313" key="2">
    <source>
        <dbReference type="Proteomes" id="UP001239782"/>
    </source>
</evidence>
<dbReference type="EMBL" id="CP133548">
    <property type="protein sequence ID" value="WMS86356.1"/>
    <property type="molecule type" value="Genomic_DNA"/>
</dbReference>
<reference evidence="1 2" key="1">
    <citation type="submission" date="2023-08" db="EMBL/GenBank/DDBJ databases">
        <title>Pleionea litopenaei sp. nov., isolated from stomach of juvenile Litopenaeus vannamei.</title>
        <authorList>
            <person name="Rho A.M."/>
            <person name="Hwang C.Y."/>
        </authorList>
    </citation>
    <scope>NUCLEOTIDE SEQUENCE [LARGE SCALE GENOMIC DNA]</scope>
    <source>
        <strain evidence="1 2">HL-JVS1</strain>
    </source>
</reference>
<protein>
    <submittedName>
        <fullName evidence="1">Uncharacterized protein</fullName>
    </submittedName>
</protein>
<dbReference type="RefSeq" id="WP_309201508.1">
    <property type="nucleotide sequence ID" value="NZ_CP133548.1"/>
</dbReference>
<proteinExistence type="predicted"/>
<dbReference type="KEGG" id="plei:Q9312_14120"/>